<dbReference type="EMBL" id="LFYR01001452">
    <property type="protein sequence ID" value="KMZ61598.1"/>
    <property type="molecule type" value="Genomic_DNA"/>
</dbReference>
<evidence type="ECO:0000313" key="9">
    <source>
        <dbReference type="Proteomes" id="UP000036987"/>
    </source>
</evidence>
<dbReference type="GO" id="GO:0005634">
    <property type="term" value="C:nucleus"/>
    <property type="evidence" value="ECO:0007669"/>
    <property type="project" value="UniProtKB-SubCell"/>
</dbReference>
<keyword evidence="4" id="KW-0804">Transcription</keyword>
<dbReference type="InterPro" id="IPR016177">
    <property type="entry name" value="DNA-bd_dom_sf"/>
</dbReference>
<dbReference type="PANTHER" id="PTHR32467:SF97">
    <property type="entry name" value="ETHYLENE-RESPONSIVE TRANSCRIPTION FACTOR WRI1"/>
    <property type="match status" value="1"/>
</dbReference>
<dbReference type="PROSITE" id="PS51032">
    <property type="entry name" value="AP2_ERF"/>
    <property type="match status" value="1"/>
</dbReference>
<evidence type="ECO:0000256" key="1">
    <source>
        <dbReference type="ARBA" id="ARBA00004123"/>
    </source>
</evidence>
<evidence type="ECO:0000256" key="5">
    <source>
        <dbReference type="ARBA" id="ARBA00023242"/>
    </source>
</evidence>
<keyword evidence="9" id="KW-1185">Reference proteome</keyword>
<dbReference type="InterPro" id="IPR001471">
    <property type="entry name" value="AP2/ERF_dom"/>
</dbReference>
<feature type="domain" description="AP2/ERF" evidence="7">
    <location>
        <begin position="1"/>
        <end position="31"/>
    </location>
</feature>
<dbReference type="PANTHER" id="PTHR32467">
    <property type="entry name" value="AP2-LIKE ETHYLENE-RESPONSIVE TRANSCRIPTION FACTOR"/>
    <property type="match status" value="1"/>
</dbReference>
<comment type="subcellular location">
    <subcellularLocation>
        <location evidence="1">Nucleus</location>
    </subcellularLocation>
</comment>
<dbReference type="Proteomes" id="UP000036987">
    <property type="component" value="Unassembled WGS sequence"/>
</dbReference>
<proteinExistence type="inferred from homology"/>
<keyword evidence="3" id="KW-0238">DNA-binding</keyword>
<organism evidence="8 9">
    <name type="scientific">Zostera marina</name>
    <name type="common">Eelgrass</name>
    <dbReference type="NCBI Taxonomy" id="29655"/>
    <lineage>
        <taxon>Eukaryota</taxon>
        <taxon>Viridiplantae</taxon>
        <taxon>Streptophyta</taxon>
        <taxon>Embryophyta</taxon>
        <taxon>Tracheophyta</taxon>
        <taxon>Spermatophyta</taxon>
        <taxon>Magnoliopsida</taxon>
        <taxon>Liliopsida</taxon>
        <taxon>Zosteraceae</taxon>
        <taxon>Zostera</taxon>
    </lineage>
</organism>
<evidence type="ECO:0000256" key="3">
    <source>
        <dbReference type="ARBA" id="ARBA00023125"/>
    </source>
</evidence>
<accession>A0A0K9NY49</accession>
<dbReference type="AlphaFoldDB" id="A0A0K9NY49"/>
<evidence type="ECO:0000256" key="4">
    <source>
        <dbReference type="ARBA" id="ARBA00023163"/>
    </source>
</evidence>
<comment type="similarity">
    <text evidence="6">Belongs to the AP2/ERF transcription factor family. AP2 subfamily.</text>
</comment>
<dbReference type="GO" id="GO:0003677">
    <property type="term" value="F:DNA binding"/>
    <property type="evidence" value="ECO:0007669"/>
    <property type="project" value="UniProtKB-KW"/>
</dbReference>
<evidence type="ECO:0000259" key="7">
    <source>
        <dbReference type="PROSITE" id="PS51032"/>
    </source>
</evidence>
<keyword evidence="5" id="KW-0539">Nucleus</keyword>
<dbReference type="InterPro" id="IPR036955">
    <property type="entry name" value="AP2/ERF_dom_sf"/>
</dbReference>
<gene>
    <name evidence="8" type="ORF">ZOSMA_50G00120</name>
</gene>
<evidence type="ECO:0000313" key="8">
    <source>
        <dbReference type="EMBL" id="KMZ61598.1"/>
    </source>
</evidence>
<reference evidence="9" key="1">
    <citation type="journal article" date="2016" name="Nature">
        <title>The genome of the seagrass Zostera marina reveals angiosperm adaptation to the sea.</title>
        <authorList>
            <person name="Olsen J.L."/>
            <person name="Rouze P."/>
            <person name="Verhelst B."/>
            <person name="Lin Y.-C."/>
            <person name="Bayer T."/>
            <person name="Collen J."/>
            <person name="Dattolo E."/>
            <person name="De Paoli E."/>
            <person name="Dittami S."/>
            <person name="Maumus F."/>
            <person name="Michel G."/>
            <person name="Kersting A."/>
            <person name="Lauritano C."/>
            <person name="Lohaus R."/>
            <person name="Toepel M."/>
            <person name="Tonon T."/>
            <person name="Vanneste K."/>
            <person name="Amirebrahimi M."/>
            <person name="Brakel J."/>
            <person name="Bostroem C."/>
            <person name="Chovatia M."/>
            <person name="Grimwood J."/>
            <person name="Jenkins J.W."/>
            <person name="Jueterbock A."/>
            <person name="Mraz A."/>
            <person name="Stam W.T."/>
            <person name="Tice H."/>
            <person name="Bornberg-Bauer E."/>
            <person name="Green P.J."/>
            <person name="Pearson G.A."/>
            <person name="Procaccini G."/>
            <person name="Duarte C.M."/>
            <person name="Schmutz J."/>
            <person name="Reusch T.B.H."/>
            <person name="Van de Peer Y."/>
        </authorList>
    </citation>
    <scope>NUCLEOTIDE SEQUENCE [LARGE SCALE GENOMIC DNA]</scope>
    <source>
        <strain evidence="9">cv. Finnish</strain>
    </source>
</reference>
<name>A0A0K9NY49_ZOSMR</name>
<evidence type="ECO:0000256" key="6">
    <source>
        <dbReference type="ARBA" id="ARBA00037973"/>
    </source>
</evidence>
<dbReference type="SUPFAM" id="SSF54171">
    <property type="entry name" value="DNA-binding domain"/>
    <property type="match status" value="1"/>
</dbReference>
<comment type="caution">
    <text evidence="8">The sequence shown here is derived from an EMBL/GenBank/DDBJ whole genome shotgun (WGS) entry which is preliminary data.</text>
</comment>
<dbReference type="STRING" id="29655.A0A0K9NY49"/>
<dbReference type="GO" id="GO:0003700">
    <property type="term" value="F:DNA-binding transcription factor activity"/>
    <property type="evidence" value="ECO:0007669"/>
    <property type="project" value="InterPro"/>
</dbReference>
<dbReference type="Gene3D" id="3.30.730.10">
    <property type="entry name" value="AP2/ERF domain"/>
    <property type="match status" value="1"/>
</dbReference>
<evidence type="ECO:0000256" key="2">
    <source>
        <dbReference type="ARBA" id="ARBA00023015"/>
    </source>
</evidence>
<keyword evidence="2" id="KW-0805">Transcription regulation</keyword>
<dbReference type="OrthoDB" id="1939192at2759"/>
<protein>
    <recommendedName>
        <fullName evidence="7">AP2/ERF domain-containing protein</fullName>
    </recommendedName>
</protein>
<sequence>MYSKSTEEEAATAYDKAAIEYRGLNAVTNFDISCYTKWSGSDTDPNVENSNTDLILTDNVGHGVGNNLETQNQKINNTIITNSMTTVSADEITIPPFSTIDFDLLCIPPLQSRIFPEAIHQTFFKCDNTVDNLSENDDNIFAELGSLGPVTLRY</sequence>